<sequence length="170" mass="19205">MQAFYVNGVCAGSKSFTIAPFQRRRWTRNRPSVALSSCYTFKSMRGMNSPVRGLIKPTGEINPTVRGLTNPRGNINRSIRGLIIFLSLLLKAACARRLLGDFGTPFFVHSFEIEREGEELCAGRAHRFHIRQHLMVFQGAAPLAFEHVQQAEHEFEFGLHFEERQVGIAA</sequence>
<evidence type="ECO:0000313" key="1">
    <source>
        <dbReference type="EMBL" id="SJZ78331.1"/>
    </source>
</evidence>
<dbReference type="Proteomes" id="UP000190065">
    <property type="component" value="Unassembled WGS sequence"/>
</dbReference>
<name>A0A1T4NG34_9BACT</name>
<evidence type="ECO:0000313" key="2">
    <source>
        <dbReference type="Proteomes" id="UP000190065"/>
    </source>
</evidence>
<dbReference type="EMBL" id="FUXK01000010">
    <property type="protein sequence ID" value="SJZ78331.1"/>
    <property type="molecule type" value="Genomic_DNA"/>
</dbReference>
<dbReference type="STRING" id="28136.SAMN02745202_01062"/>
<gene>
    <name evidence="1" type="ORF">SAMN02745202_01062</name>
</gene>
<reference evidence="1 2" key="1">
    <citation type="submission" date="2017-02" db="EMBL/GenBank/DDBJ databases">
        <authorList>
            <person name="Peterson S.W."/>
        </authorList>
    </citation>
    <scope>NUCLEOTIDE SEQUENCE [LARGE SCALE GENOMIC DNA]</scope>
    <source>
        <strain evidence="1 2">ATCC 43324</strain>
    </source>
</reference>
<proteinExistence type="predicted"/>
<accession>A0A1T4NG34</accession>
<organism evidence="1 2">
    <name type="scientific">Segatella oulorum</name>
    <dbReference type="NCBI Taxonomy" id="28136"/>
    <lineage>
        <taxon>Bacteria</taxon>
        <taxon>Pseudomonadati</taxon>
        <taxon>Bacteroidota</taxon>
        <taxon>Bacteroidia</taxon>
        <taxon>Bacteroidales</taxon>
        <taxon>Prevotellaceae</taxon>
        <taxon>Segatella</taxon>
    </lineage>
</organism>
<protein>
    <submittedName>
        <fullName evidence="1">Uncharacterized protein</fullName>
    </submittedName>
</protein>
<dbReference type="AlphaFoldDB" id="A0A1T4NG34"/>